<dbReference type="NCBIfam" id="NF008109">
    <property type="entry name" value="PRK10856.1"/>
    <property type="match status" value="1"/>
</dbReference>
<feature type="compositionally biased region" description="Polar residues" evidence="1">
    <location>
        <begin position="202"/>
        <end position="224"/>
    </location>
</feature>
<dbReference type="OrthoDB" id="9790252at2"/>
<dbReference type="Proteomes" id="UP000071641">
    <property type="component" value="Unassembled WGS sequence"/>
</dbReference>
<reference evidence="5" key="1">
    <citation type="submission" date="2016-02" db="EMBL/GenBank/DDBJ databases">
        <authorList>
            <person name="Rodrigo-Torres Lidia"/>
            <person name="Arahal R.David."/>
        </authorList>
    </citation>
    <scope>NUCLEOTIDE SEQUENCE [LARGE SCALE GENOMIC DNA]</scope>
    <source>
        <strain evidence="5">CECT 9029</strain>
    </source>
</reference>
<keyword evidence="2" id="KW-0812">Transmembrane</keyword>
<dbReference type="Gene3D" id="1.10.260.40">
    <property type="entry name" value="lambda repressor-like DNA-binding domains"/>
    <property type="match status" value="1"/>
</dbReference>
<dbReference type="PANTHER" id="PTHR34475">
    <property type="match status" value="1"/>
</dbReference>
<accession>A0A128ETI6</accession>
<evidence type="ECO:0000256" key="1">
    <source>
        <dbReference type="SAM" id="MobiDB-lite"/>
    </source>
</evidence>
<dbReference type="EMBL" id="FIZX01000001">
    <property type="protein sequence ID" value="CZF77276.1"/>
    <property type="molecule type" value="Genomic_DNA"/>
</dbReference>
<dbReference type="InterPro" id="IPR050400">
    <property type="entry name" value="Bact_Cytoskel_RodZ"/>
</dbReference>
<evidence type="ECO:0000313" key="5">
    <source>
        <dbReference type="Proteomes" id="UP000071641"/>
    </source>
</evidence>
<name>A0A128ETI6_9GAMM</name>
<keyword evidence="2" id="KW-0472">Membrane</keyword>
<proteinExistence type="predicted"/>
<sequence length="328" mass="35736">MNTEQNEEQLFEVESTHPGTVLRQAREAMGLSDQDVADRLRLRVSVIQDLEENCCNEEQITTFTRGYIRSYAKLVGVNADELLHTFKPAPEAEDNVQKMQSFSRKTRRDKHDSRVMGLTWVILAVAVGLTAFWWWQNQQNDPLLSLPEGSSLLASITEETPAANNLGEGSESLQVQDVTESIAPVLADLEETNSPAEEAAVTETSPEVTENQDVEQQTASQESQEVAETAPAVEVPEQVEETVSTPVVTTPTLSMSFSGDCWVDIRDASGKRLLTGIKSAGETVELSGEAPFKLVLGAPAAVSLAYNGENVDLSGYPSGRVARLSLPK</sequence>
<dbReference type="SUPFAM" id="SSF47413">
    <property type="entry name" value="lambda repressor-like DNA-binding domains"/>
    <property type="match status" value="1"/>
</dbReference>
<feature type="domain" description="Cytoskeleton protein RodZ-like C-terminal" evidence="3">
    <location>
        <begin position="255"/>
        <end position="325"/>
    </location>
</feature>
<evidence type="ECO:0000259" key="3">
    <source>
        <dbReference type="Pfam" id="PF13464"/>
    </source>
</evidence>
<dbReference type="InterPro" id="IPR010982">
    <property type="entry name" value="Lambda_DNA-bd_dom_sf"/>
</dbReference>
<dbReference type="InterPro" id="IPR001387">
    <property type="entry name" value="Cro/C1-type_HTH"/>
</dbReference>
<dbReference type="Pfam" id="PF13464">
    <property type="entry name" value="RodZ_C"/>
    <property type="match status" value="1"/>
</dbReference>
<dbReference type="CDD" id="cd00093">
    <property type="entry name" value="HTH_XRE"/>
    <property type="match status" value="1"/>
</dbReference>
<dbReference type="AlphaFoldDB" id="A0A128ETI6"/>
<feature type="compositionally biased region" description="Low complexity" evidence="1">
    <location>
        <begin position="226"/>
        <end position="244"/>
    </location>
</feature>
<evidence type="ECO:0000256" key="2">
    <source>
        <dbReference type="SAM" id="Phobius"/>
    </source>
</evidence>
<dbReference type="PANTHER" id="PTHR34475:SF1">
    <property type="entry name" value="CYTOSKELETON PROTEIN RODZ"/>
    <property type="match status" value="1"/>
</dbReference>
<dbReference type="RefSeq" id="WP_062660587.1">
    <property type="nucleotide sequence ID" value="NZ_FIZX01000001.1"/>
</dbReference>
<protein>
    <submittedName>
        <fullName evidence="4">Cytoskeleton protein RodZ</fullName>
    </submittedName>
</protein>
<organism evidence="4 5">
    <name type="scientific">Grimontia celer</name>
    <dbReference type="NCBI Taxonomy" id="1796497"/>
    <lineage>
        <taxon>Bacteria</taxon>
        <taxon>Pseudomonadati</taxon>
        <taxon>Pseudomonadota</taxon>
        <taxon>Gammaproteobacteria</taxon>
        <taxon>Vibrionales</taxon>
        <taxon>Vibrionaceae</taxon>
        <taxon>Grimontia</taxon>
    </lineage>
</organism>
<feature type="region of interest" description="Disordered" evidence="1">
    <location>
        <begin position="189"/>
        <end position="244"/>
    </location>
</feature>
<dbReference type="GO" id="GO:0003677">
    <property type="term" value="F:DNA binding"/>
    <property type="evidence" value="ECO:0007669"/>
    <property type="project" value="InterPro"/>
</dbReference>
<feature type="transmembrane region" description="Helical" evidence="2">
    <location>
        <begin position="115"/>
        <end position="135"/>
    </location>
</feature>
<keyword evidence="5" id="KW-1185">Reference proteome</keyword>
<dbReference type="InterPro" id="IPR025194">
    <property type="entry name" value="RodZ-like_C"/>
</dbReference>
<dbReference type="Pfam" id="PF13413">
    <property type="entry name" value="HTH_25"/>
    <property type="match status" value="1"/>
</dbReference>
<evidence type="ECO:0000313" key="4">
    <source>
        <dbReference type="EMBL" id="CZF77276.1"/>
    </source>
</evidence>
<gene>
    <name evidence="4" type="primary">rodZ</name>
    <name evidence="4" type="ORF">GCE9029_00107</name>
</gene>
<keyword evidence="2" id="KW-1133">Transmembrane helix</keyword>
<dbReference type="STRING" id="1796497.GCE9029_00107"/>